<reference evidence="1 2" key="1">
    <citation type="submission" date="2018-07" db="EMBL/GenBank/DDBJ databases">
        <title>Genome guided investigation of antibiotics producing actinomycetales strain isolated from a Macau mangrove ecosystem.</title>
        <authorList>
            <person name="Hu D."/>
        </authorList>
    </citation>
    <scope>NUCLEOTIDE SEQUENCE [LARGE SCALE GENOMIC DNA]</scope>
    <source>
        <strain evidence="1 2">2297</strain>
    </source>
</reference>
<dbReference type="AlphaFoldDB" id="A0A369VER8"/>
<sequence>MIVRGEWGTHGQRACAVHPFMTVLMPRLLTAGCIFARLSNLDTARVQGLAVSFSICMTW</sequence>
<evidence type="ECO:0000313" key="2">
    <source>
        <dbReference type="Proteomes" id="UP000253742"/>
    </source>
</evidence>
<evidence type="ECO:0000313" key="1">
    <source>
        <dbReference type="EMBL" id="RDD90340.1"/>
    </source>
</evidence>
<gene>
    <name evidence="1" type="ORF">DVZ84_02990</name>
</gene>
<name>A0A369VER8_9ACTN</name>
<proteinExistence type="predicted"/>
<dbReference type="EMBL" id="QQBH01000002">
    <property type="protein sequence ID" value="RDD90340.1"/>
    <property type="molecule type" value="Genomic_DNA"/>
</dbReference>
<organism evidence="1 2">
    <name type="scientific">Streptomyces parvulus</name>
    <dbReference type="NCBI Taxonomy" id="146923"/>
    <lineage>
        <taxon>Bacteria</taxon>
        <taxon>Bacillati</taxon>
        <taxon>Actinomycetota</taxon>
        <taxon>Actinomycetes</taxon>
        <taxon>Kitasatosporales</taxon>
        <taxon>Streptomycetaceae</taxon>
        <taxon>Streptomyces</taxon>
    </lineage>
</organism>
<dbReference type="Proteomes" id="UP000253742">
    <property type="component" value="Unassembled WGS sequence"/>
</dbReference>
<accession>A0A369VER8</accession>
<protein>
    <submittedName>
        <fullName evidence="1">Uncharacterized protein</fullName>
    </submittedName>
</protein>
<comment type="caution">
    <text evidence="1">The sequence shown here is derived from an EMBL/GenBank/DDBJ whole genome shotgun (WGS) entry which is preliminary data.</text>
</comment>